<proteinExistence type="predicted"/>
<evidence type="ECO:0000313" key="3">
    <source>
        <dbReference type="Proteomes" id="UP000799757"/>
    </source>
</evidence>
<name>A0A6A6WP46_9PLEO</name>
<dbReference type="Proteomes" id="UP000799757">
    <property type="component" value="Unassembled WGS sequence"/>
</dbReference>
<dbReference type="EMBL" id="MU002753">
    <property type="protein sequence ID" value="KAF2785665.1"/>
    <property type="molecule type" value="Genomic_DNA"/>
</dbReference>
<dbReference type="AlphaFoldDB" id="A0A6A6WP46"/>
<reference evidence="2" key="1">
    <citation type="journal article" date="2020" name="Stud. Mycol.">
        <title>101 Dothideomycetes genomes: a test case for predicting lifestyles and emergence of pathogens.</title>
        <authorList>
            <person name="Haridas S."/>
            <person name="Albert R."/>
            <person name="Binder M."/>
            <person name="Bloem J."/>
            <person name="Labutti K."/>
            <person name="Salamov A."/>
            <person name="Andreopoulos B."/>
            <person name="Baker S."/>
            <person name="Barry K."/>
            <person name="Bills G."/>
            <person name="Bluhm B."/>
            <person name="Cannon C."/>
            <person name="Castanera R."/>
            <person name="Culley D."/>
            <person name="Daum C."/>
            <person name="Ezra D."/>
            <person name="Gonzalez J."/>
            <person name="Henrissat B."/>
            <person name="Kuo A."/>
            <person name="Liang C."/>
            <person name="Lipzen A."/>
            <person name="Lutzoni F."/>
            <person name="Magnuson J."/>
            <person name="Mondo S."/>
            <person name="Nolan M."/>
            <person name="Ohm R."/>
            <person name="Pangilinan J."/>
            <person name="Park H.-J."/>
            <person name="Ramirez L."/>
            <person name="Alfaro M."/>
            <person name="Sun H."/>
            <person name="Tritt A."/>
            <person name="Yoshinaga Y."/>
            <person name="Zwiers L.-H."/>
            <person name="Turgeon B."/>
            <person name="Goodwin S."/>
            <person name="Spatafora J."/>
            <person name="Crous P."/>
            <person name="Grigoriev I."/>
        </authorList>
    </citation>
    <scope>NUCLEOTIDE SEQUENCE</scope>
    <source>
        <strain evidence="2">CBS 109.77</strain>
    </source>
</reference>
<accession>A0A6A6WP46</accession>
<gene>
    <name evidence="2" type="ORF">K505DRAFT_3191</name>
</gene>
<evidence type="ECO:0000313" key="2">
    <source>
        <dbReference type="EMBL" id="KAF2785665.1"/>
    </source>
</evidence>
<sequence>MRSSPQHPGPVSHRPRRAGARDSSSAWVATFNRPIGRLPARPTQGCIPPQLSPGPFGPLLLTARRCIGAFRFTHAGKRRVARRTTRPSASVSPQLHHGLIKTTRQAASKRPCRHPSTWRHSIAPFAAGSPLRERRCGRS</sequence>
<protein>
    <submittedName>
        <fullName evidence="2">Uncharacterized protein</fullName>
    </submittedName>
</protein>
<feature type="region of interest" description="Disordered" evidence="1">
    <location>
        <begin position="1"/>
        <end position="25"/>
    </location>
</feature>
<keyword evidence="3" id="KW-1185">Reference proteome</keyword>
<organism evidence="2 3">
    <name type="scientific">Melanomma pulvis-pyrius CBS 109.77</name>
    <dbReference type="NCBI Taxonomy" id="1314802"/>
    <lineage>
        <taxon>Eukaryota</taxon>
        <taxon>Fungi</taxon>
        <taxon>Dikarya</taxon>
        <taxon>Ascomycota</taxon>
        <taxon>Pezizomycotina</taxon>
        <taxon>Dothideomycetes</taxon>
        <taxon>Pleosporomycetidae</taxon>
        <taxon>Pleosporales</taxon>
        <taxon>Melanommataceae</taxon>
        <taxon>Melanomma</taxon>
    </lineage>
</organism>
<evidence type="ECO:0000256" key="1">
    <source>
        <dbReference type="SAM" id="MobiDB-lite"/>
    </source>
</evidence>
<feature type="region of interest" description="Disordered" evidence="1">
    <location>
        <begin position="78"/>
        <end position="124"/>
    </location>
</feature>